<evidence type="ECO:0000313" key="2">
    <source>
        <dbReference type="EMBL" id="KAK5802980.1"/>
    </source>
</evidence>
<comment type="caution">
    <text evidence="2">The sequence shown here is derived from an EMBL/GenBank/DDBJ whole genome shotgun (WGS) entry which is preliminary data.</text>
</comment>
<reference evidence="2 3" key="1">
    <citation type="submission" date="2023-03" db="EMBL/GenBank/DDBJ databases">
        <title>WGS of Gossypium arboreum.</title>
        <authorList>
            <person name="Yu D."/>
        </authorList>
    </citation>
    <scope>NUCLEOTIDE SEQUENCE [LARGE SCALE GENOMIC DNA]</scope>
    <source>
        <tissue evidence="2">Leaf</tissue>
    </source>
</reference>
<evidence type="ECO:0000313" key="3">
    <source>
        <dbReference type="Proteomes" id="UP001358586"/>
    </source>
</evidence>
<organism evidence="2 3">
    <name type="scientific">Gossypium arboreum</name>
    <name type="common">Tree cotton</name>
    <name type="synonym">Gossypium nanking</name>
    <dbReference type="NCBI Taxonomy" id="29729"/>
    <lineage>
        <taxon>Eukaryota</taxon>
        <taxon>Viridiplantae</taxon>
        <taxon>Streptophyta</taxon>
        <taxon>Embryophyta</taxon>
        <taxon>Tracheophyta</taxon>
        <taxon>Spermatophyta</taxon>
        <taxon>Magnoliopsida</taxon>
        <taxon>eudicotyledons</taxon>
        <taxon>Gunneridae</taxon>
        <taxon>Pentapetalae</taxon>
        <taxon>rosids</taxon>
        <taxon>malvids</taxon>
        <taxon>Malvales</taxon>
        <taxon>Malvaceae</taxon>
        <taxon>Malvoideae</taxon>
        <taxon>Gossypium</taxon>
    </lineage>
</organism>
<gene>
    <name evidence="2" type="ORF">PVK06_030617</name>
</gene>
<feature type="region of interest" description="Disordered" evidence="1">
    <location>
        <begin position="38"/>
        <end position="102"/>
    </location>
</feature>
<protein>
    <submittedName>
        <fullName evidence="2">Uncharacterized protein</fullName>
    </submittedName>
</protein>
<dbReference type="EMBL" id="JARKNE010000009">
    <property type="protein sequence ID" value="KAK5802980.1"/>
    <property type="molecule type" value="Genomic_DNA"/>
</dbReference>
<name>A0ABR0NP15_GOSAR</name>
<dbReference type="Proteomes" id="UP001358586">
    <property type="component" value="Chromosome 9"/>
</dbReference>
<evidence type="ECO:0000256" key="1">
    <source>
        <dbReference type="SAM" id="MobiDB-lite"/>
    </source>
</evidence>
<proteinExistence type="predicted"/>
<sequence>MNKTASYTHHCRRPTAAPLPYSVACDAPKWAFSLVLKHPRETSPQNPKKKELNRDGSQPLRGSILTTEEDPPALQPWETGVATRGRGNGQGRGGRGEAKSRGGVAAELWWLGLGWLLKKIKDNGLGFSLFQAW</sequence>
<accession>A0ABR0NP15</accession>
<keyword evidence="3" id="KW-1185">Reference proteome</keyword>